<dbReference type="PANTHER" id="PTHR30558:SF7">
    <property type="entry name" value="TOL-PAL SYSTEM PROTEIN TOLR"/>
    <property type="match status" value="1"/>
</dbReference>
<evidence type="ECO:0000256" key="6">
    <source>
        <dbReference type="ARBA" id="ARBA00023136"/>
    </source>
</evidence>
<evidence type="ECO:0000256" key="5">
    <source>
        <dbReference type="ARBA" id="ARBA00022989"/>
    </source>
</evidence>
<dbReference type="AlphaFoldDB" id="A0A0A7PHV6"/>
<dbReference type="GO" id="GO:0015031">
    <property type="term" value="P:protein transport"/>
    <property type="evidence" value="ECO:0007669"/>
    <property type="project" value="UniProtKB-KW"/>
</dbReference>
<evidence type="ECO:0000256" key="2">
    <source>
        <dbReference type="ARBA" id="ARBA00005811"/>
    </source>
</evidence>
<keyword evidence="3" id="KW-1003">Cell membrane</keyword>
<keyword evidence="4 7" id="KW-0812">Transmembrane</keyword>
<evidence type="ECO:0000256" key="3">
    <source>
        <dbReference type="ARBA" id="ARBA00022475"/>
    </source>
</evidence>
<dbReference type="GO" id="GO:0022857">
    <property type="term" value="F:transmembrane transporter activity"/>
    <property type="evidence" value="ECO:0007669"/>
    <property type="project" value="InterPro"/>
</dbReference>
<proteinExistence type="inferred from homology"/>
<dbReference type="Pfam" id="PF02472">
    <property type="entry name" value="ExbD"/>
    <property type="match status" value="1"/>
</dbReference>
<accession>A0A0A7PHV6</accession>
<dbReference type="STRING" id="1515612.SKP52_03015"/>
<reference evidence="8 9" key="1">
    <citation type="journal article" date="2015" name="Int. J. Syst. Evol. Microbiol.">
        <title>Description of Sphingopyxis fribergensis sp. nov. - a soil bacterium with the ability to degrade styrene and phenylacetic acid.</title>
        <authorList>
            <person name="Oelschlagel M."/>
            <person name="Ruckert C."/>
            <person name="Kalinowski J."/>
            <person name="Schmidt G."/>
            <person name="Schlomann M."/>
            <person name="Tischler D."/>
        </authorList>
    </citation>
    <scope>NUCLEOTIDE SEQUENCE [LARGE SCALE GENOMIC DNA]</scope>
    <source>
        <strain evidence="8 9">Kp5.2</strain>
    </source>
</reference>
<keyword evidence="6" id="KW-0472">Membrane</keyword>
<organism evidence="8 9">
    <name type="scientific">Sphingopyxis fribergensis</name>
    <dbReference type="NCBI Taxonomy" id="1515612"/>
    <lineage>
        <taxon>Bacteria</taxon>
        <taxon>Pseudomonadati</taxon>
        <taxon>Pseudomonadota</taxon>
        <taxon>Alphaproteobacteria</taxon>
        <taxon>Sphingomonadales</taxon>
        <taxon>Sphingomonadaceae</taxon>
        <taxon>Sphingopyxis</taxon>
    </lineage>
</organism>
<comment type="subcellular location">
    <subcellularLocation>
        <location evidence="1">Cell membrane</location>
        <topology evidence="1">Single-pass membrane protein</topology>
    </subcellularLocation>
    <subcellularLocation>
        <location evidence="7">Cell membrane</location>
        <topology evidence="7">Single-pass type II membrane protein</topology>
    </subcellularLocation>
</comment>
<dbReference type="KEGG" id="sphk:SKP52_03015"/>
<name>A0A0A7PHV6_9SPHN</name>
<keyword evidence="9" id="KW-1185">Reference proteome</keyword>
<sequence>MALDWGMCPSIAGVLPSGRETMRRRRSMFHRSIFRADPNGDPDINTTPLIDVMLVMLVMFIITIPPPTHSVDVTLPGTPPDATVLDENRVTIDTFDVIRWNNKAVDLTQLGMLVKQAAERPDPAAILLEPDARARYLRVDEVIGAIRRNGGSSLGFPGIQTYAGLI</sequence>
<dbReference type="Proteomes" id="UP000030907">
    <property type="component" value="Chromosome"/>
</dbReference>
<keyword evidence="7" id="KW-0813">Transport</keyword>
<dbReference type="EMBL" id="CP009122">
    <property type="protein sequence ID" value="AJA07532.1"/>
    <property type="molecule type" value="Genomic_DNA"/>
</dbReference>
<comment type="similarity">
    <text evidence="2 7">Belongs to the ExbD/TolR family.</text>
</comment>
<dbReference type="GO" id="GO:0005886">
    <property type="term" value="C:plasma membrane"/>
    <property type="evidence" value="ECO:0007669"/>
    <property type="project" value="UniProtKB-SubCell"/>
</dbReference>
<evidence type="ECO:0000256" key="7">
    <source>
        <dbReference type="RuleBase" id="RU003879"/>
    </source>
</evidence>
<evidence type="ECO:0000313" key="8">
    <source>
        <dbReference type="EMBL" id="AJA07532.1"/>
    </source>
</evidence>
<evidence type="ECO:0000313" key="9">
    <source>
        <dbReference type="Proteomes" id="UP000030907"/>
    </source>
</evidence>
<protein>
    <submittedName>
        <fullName evidence="8">Biopolymer transport protein ExbD/TolR</fullName>
    </submittedName>
</protein>
<dbReference type="InterPro" id="IPR003400">
    <property type="entry name" value="ExbD"/>
</dbReference>
<gene>
    <name evidence="8" type="ORF">SKP52_03015</name>
</gene>
<dbReference type="Gene3D" id="3.30.420.270">
    <property type="match status" value="1"/>
</dbReference>
<keyword evidence="5" id="KW-1133">Transmembrane helix</keyword>
<dbReference type="HOGENOM" id="CLU_085305_1_1_5"/>
<evidence type="ECO:0000256" key="1">
    <source>
        <dbReference type="ARBA" id="ARBA00004162"/>
    </source>
</evidence>
<keyword evidence="7" id="KW-0653">Protein transport</keyword>
<evidence type="ECO:0000256" key="4">
    <source>
        <dbReference type="ARBA" id="ARBA00022692"/>
    </source>
</evidence>
<dbReference type="PANTHER" id="PTHR30558">
    <property type="entry name" value="EXBD MEMBRANE COMPONENT OF PMF-DRIVEN MACROMOLECULE IMPORT SYSTEM"/>
    <property type="match status" value="1"/>
</dbReference>